<dbReference type="InterPro" id="IPR000160">
    <property type="entry name" value="GGDEF_dom"/>
</dbReference>
<name>A0A5S9P4C7_9GAMM</name>
<keyword evidence="1" id="KW-0472">Membrane</keyword>
<dbReference type="OrthoDB" id="9812260at2"/>
<evidence type="ECO:0000259" key="2">
    <source>
        <dbReference type="PROSITE" id="PS50887"/>
    </source>
</evidence>
<dbReference type="InterPro" id="IPR029787">
    <property type="entry name" value="Nucleotide_cyclase"/>
</dbReference>
<evidence type="ECO:0000313" key="3">
    <source>
        <dbReference type="EMBL" id="CAA0098175.1"/>
    </source>
</evidence>
<dbReference type="PROSITE" id="PS50887">
    <property type="entry name" value="GGDEF"/>
    <property type="match status" value="1"/>
</dbReference>
<evidence type="ECO:0000313" key="4">
    <source>
        <dbReference type="Proteomes" id="UP000434580"/>
    </source>
</evidence>
<dbReference type="EMBL" id="CACSII010000006">
    <property type="protein sequence ID" value="CAA0098175.1"/>
    <property type="molecule type" value="Genomic_DNA"/>
</dbReference>
<accession>A0A5S9P4C7</accession>
<feature type="transmembrane region" description="Helical" evidence="1">
    <location>
        <begin position="46"/>
        <end position="65"/>
    </location>
</feature>
<dbReference type="Pfam" id="PF00990">
    <property type="entry name" value="GGDEF"/>
    <property type="match status" value="1"/>
</dbReference>
<dbReference type="InterPro" id="IPR043128">
    <property type="entry name" value="Rev_trsase/Diguanyl_cyclase"/>
</dbReference>
<dbReference type="GO" id="GO:0052621">
    <property type="term" value="F:diguanylate cyclase activity"/>
    <property type="evidence" value="ECO:0007669"/>
    <property type="project" value="UniProtKB-EC"/>
</dbReference>
<keyword evidence="1" id="KW-1133">Transmembrane helix</keyword>
<reference evidence="3 4" key="1">
    <citation type="submission" date="2019-11" db="EMBL/GenBank/DDBJ databases">
        <authorList>
            <person name="Holert J."/>
        </authorList>
    </citation>
    <scope>NUCLEOTIDE SEQUENCE [LARGE SCALE GENOMIC DNA]</scope>
    <source>
        <strain evidence="3">BC5_2</strain>
    </source>
</reference>
<dbReference type="EC" id="2.7.7.65" evidence="3"/>
<dbReference type="PANTHER" id="PTHR46663">
    <property type="entry name" value="DIGUANYLATE CYCLASE DGCT-RELATED"/>
    <property type="match status" value="1"/>
</dbReference>
<protein>
    <submittedName>
        <fullName evidence="3">Putative diguanylate cyclase DgcT</fullName>
        <ecNumber evidence="3">2.7.7.65</ecNumber>
    </submittedName>
</protein>
<sequence>MTLVDKRILRVTQALVLAALAPIGWMLLQYLMGIDVYATIREDSLVYWYMFVGSALAFVSFGFYVGTNEMHLESLAITDEATELHNERFFKQRLPEEAARAGRLRQHFALIYLSLDHFSDINSLYGRSVGNSALKLIANAISGVARKDEIIARVGEAEFVILLTDCSQGQANIAAARFLKCVSDVEFQVEKGKQISITASIGLISSETNNSDEWQLYTFAETAMYRARRDGRNQVAAYNID</sequence>
<dbReference type="PANTHER" id="PTHR46663:SF4">
    <property type="entry name" value="DIGUANYLATE CYCLASE DGCT-RELATED"/>
    <property type="match status" value="1"/>
</dbReference>
<dbReference type="SUPFAM" id="SSF55073">
    <property type="entry name" value="Nucleotide cyclase"/>
    <property type="match status" value="1"/>
</dbReference>
<keyword evidence="3" id="KW-0808">Transferase</keyword>
<dbReference type="Gene3D" id="3.30.70.270">
    <property type="match status" value="1"/>
</dbReference>
<feature type="domain" description="GGDEF" evidence="2">
    <location>
        <begin position="106"/>
        <end position="240"/>
    </location>
</feature>
<keyword evidence="3" id="KW-0548">Nucleotidyltransferase</keyword>
<feature type="transmembrane region" description="Helical" evidence="1">
    <location>
        <begin position="12"/>
        <end position="34"/>
    </location>
</feature>
<dbReference type="AlphaFoldDB" id="A0A5S9P4C7"/>
<dbReference type="Proteomes" id="UP000434580">
    <property type="component" value="Unassembled WGS sequence"/>
</dbReference>
<dbReference type="CDD" id="cd01949">
    <property type="entry name" value="GGDEF"/>
    <property type="match status" value="1"/>
</dbReference>
<organism evidence="3 4">
    <name type="scientific">BD1-7 clade bacterium</name>
    <dbReference type="NCBI Taxonomy" id="2029982"/>
    <lineage>
        <taxon>Bacteria</taxon>
        <taxon>Pseudomonadati</taxon>
        <taxon>Pseudomonadota</taxon>
        <taxon>Gammaproteobacteria</taxon>
        <taxon>Cellvibrionales</taxon>
        <taxon>Spongiibacteraceae</taxon>
        <taxon>BD1-7 clade</taxon>
    </lineage>
</organism>
<dbReference type="InterPro" id="IPR052163">
    <property type="entry name" value="DGC-Regulatory_Protein"/>
</dbReference>
<keyword evidence="1" id="KW-0812">Transmembrane</keyword>
<gene>
    <name evidence="3" type="primary">dgcT_2</name>
    <name evidence="3" type="ORF">DPBNPPHM_03599</name>
</gene>
<evidence type="ECO:0000256" key="1">
    <source>
        <dbReference type="SAM" id="Phobius"/>
    </source>
</evidence>
<dbReference type="NCBIfam" id="TIGR00254">
    <property type="entry name" value="GGDEF"/>
    <property type="match status" value="1"/>
</dbReference>
<proteinExistence type="predicted"/>
<dbReference type="SMART" id="SM00267">
    <property type="entry name" value="GGDEF"/>
    <property type="match status" value="1"/>
</dbReference>